<accession>A0A286H0K7</accession>
<dbReference type="Proteomes" id="UP000219621">
    <property type="component" value="Unassembled WGS sequence"/>
</dbReference>
<dbReference type="GO" id="GO:0008270">
    <property type="term" value="F:zinc ion binding"/>
    <property type="evidence" value="ECO:0007669"/>
    <property type="project" value="UniProtKB-UniRule"/>
</dbReference>
<proteinExistence type="inferred from homology"/>
<evidence type="ECO:0000256" key="3">
    <source>
        <dbReference type="ARBA" id="ARBA00022833"/>
    </source>
</evidence>
<keyword evidence="2 4" id="KW-0479">Metal-binding</keyword>
<dbReference type="GO" id="GO:0051604">
    <property type="term" value="P:protein maturation"/>
    <property type="evidence" value="ECO:0007669"/>
    <property type="project" value="InterPro"/>
</dbReference>
<keyword evidence="3 4" id="KW-0862">Zinc</keyword>
<dbReference type="GO" id="GO:0016530">
    <property type="term" value="F:metallochaperone activity"/>
    <property type="evidence" value="ECO:0007669"/>
    <property type="project" value="UniProtKB-ARBA"/>
</dbReference>
<evidence type="ECO:0000256" key="2">
    <source>
        <dbReference type="ARBA" id="ARBA00022723"/>
    </source>
</evidence>
<dbReference type="AlphaFoldDB" id="A0A286H0K7"/>
<dbReference type="PANTHER" id="PTHR34535">
    <property type="entry name" value="HYDROGENASE MATURATION FACTOR HYPA"/>
    <property type="match status" value="1"/>
</dbReference>
<dbReference type="Pfam" id="PF01155">
    <property type="entry name" value="HypA"/>
    <property type="match status" value="1"/>
</dbReference>
<gene>
    <name evidence="4" type="primary">hypA</name>
    <name evidence="5" type="ORF">SAMN05421508_11753</name>
</gene>
<feature type="binding site" evidence="4">
    <location>
        <position position="92"/>
    </location>
    <ligand>
        <name>Zn(2+)</name>
        <dbReference type="ChEBI" id="CHEBI:29105"/>
    </ligand>
</feature>
<dbReference type="GO" id="GO:0016151">
    <property type="term" value="F:nickel cation binding"/>
    <property type="evidence" value="ECO:0007669"/>
    <property type="project" value="UniProtKB-UniRule"/>
</dbReference>
<feature type="binding site" evidence="4">
    <location>
        <position position="89"/>
    </location>
    <ligand>
        <name>Zn(2+)</name>
        <dbReference type="ChEBI" id="CHEBI:29105"/>
    </ligand>
</feature>
<protein>
    <recommendedName>
        <fullName evidence="4">Hydrogenase maturation factor HypA</fullName>
    </recommendedName>
</protein>
<keyword evidence="1 4" id="KW-0533">Nickel</keyword>
<dbReference type="PANTHER" id="PTHR34535:SF3">
    <property type="entry name" value="HYDROGENASE MATURATION FACTOR HYPA"/>
    <property type="match status" value="1"/>
</dbReference>
<comment type="function">
    <text evidence="4">Involved in the maturation of [NiFe] hydrogenases. Required for nickel insertion into the metal center of the hydrogenase.</text>
</comment>
<feature type="binding site" evidence="4">
    <location>
        <position position="73"/>
    </location>
    <ligand>
        <name>Zn(2+)</name>
        <dbReference type="ChEBI" id="CHEBI:29105"/>
    </ligand>
</feature>
<dbReference type="NCBIfam" id="TIGR00100">
    <property type="entry name" value="hypA"/>
    <property type="match status" value="1"/>
</dbReference>
<dbReference type="InterPro" id="IPR000688">
    <property type="entry name" value="HypA/HybF"/>
</dbReference>
<reference evidence="5 6" key="1">
    <citation type="submission" date="2017-09" db="EMBL/GenBank/DDBJ databases">
        <authorList>
            <person name="Ehlers B."/>
            <person name="Leendertz F.H."/>
        </authorList>
    </citation>
    <scope>NUCLEOTIDE SEQUENCE [LARGE SCALE GENOMIC DNA]</scope>
    <source>
        <strain evidence="5 6">USBA 140</strain>
    </source>
</reference>
<sequence>MHEMSLVAGIMRILEDEARAQQFSRVRTVVLEVGGLSHADAEALRFAFEAQKPGTLAAAARLDIVTTPGTAWCMDCAEPVPLARRGDACPRCGGYKLQVTAGEDLRVRELEVE</sequence>
<dbReference type="OrthoDB" id="288014at2"/>
<feature type="binding site" evidence="4">
    <location>
        <position position="2"/>
    </location>
    <ligand>
        <name>Ni(2+)</name>
        <dbReference type="ChEBI" id="CHEBI:49786"/>
    </ligand>
</feature>
<name>A0A286H0K7_9PROT</name>
<dbReference type="FunFam" id="3.30.2320.80:FF:000001">
    <property type="entry name" value="Hydrogenase maturation factor HypA"/>
    <property type="match status" value="1"/>
</dbReference>
<keyword evidence="6" id="KW-1185">Reference proteome</keyword>
<feature type="binding site" evidence="4">
    <location>
        <position position="76"/>
    </location>
    <ligand>
        <name>Zn(2+)</name>
        <dbReference type="ChEBI" id="CHEBI:29105"/>
    </ligand>
</feature>
<evidence type="ECO:0000313" key="6">
    <source>
        <dbReference type="Proteomes" id="UP000219621"/>
    </source>
</evidence>
<dbReference type="PIRSF" id="PIRSF004761">
    <property type="entry name" value="Hydrgn_mat_HypA"/>
    <property type="match status" value="1"/>
</dbReference>
<evidence type="ECO:0000256" key="1">
    <source>
        <dbReference type="ARBA" id="ARBA00022596"/>
    </source>
</evidence>
<dbReference type="HAMAP" id="MF_00213">
    <property type="entry name" value="HypA_HybF"/>
    <property type="match status" value="1"/>
</dbReference>
<dbReference type="RefSeq" id="WP_097281598.1">
    <property type="nucleotide sequence ID" value="NZ_OCNJ01000017.1"/>
</dbReference>
<comment type="similarity">
    <text evidence="4">Belongs to the HypA/HybF family.</text>
</comment>
<evidence type="ECO:0000256" key="4">
    <source>
        <dbReference type="HAMAP-Rule" id="MF_00213"/>
    </source>
</evidence>
<evidence type="ECO:0000313" key="5">
    <source>
        <dbReference type="EMBL" id="SOE01313.1"/>
    </source>
</evidence>
<dbReference type="EMBL" id="OCNJ01000017">
    <property type="protein sequence ID" value="SOE01313.1"/>
    <property type="molecule type" value="Genomic_DNA"/>
</dbReference>
<dbReference type="Gene3D" id="3.30.2320.80">
    <property type="match status" value="1"/>
</dbReference>
<organism evidence="5 6">
    <name type="scientific">Caenispirillum bisanense</name>
    <dbReference type="NCBI Taxonomy" id="414052"/>
    <lineage>
        <taxon>Bacteria</taxon>
        <taxon>Pseudomonadati</taxon>
        <taxon>Pseudomonadota</taxon>
        <taxon>Alphaproteobacteria</taxon>
        <taxon>Rhodospirillales</taxon>
        <taxon>Novispirillaceae</taxon>
        <taxon>Caenispirillum</taxon>
    </lineage>
</organism>